<dbReference type="AlphaFoldDB" id="A0A397SEC9"/>
<evidence type="ECO:0000259" key="2">
    <source>
        <dbReference type="Pfam" id="PF26638"/>
    </source>
</evidence>
<dbReference type="Pfam" id="PF26638">
    <property type="entry name" value="DUF8211"/>
    <property type="match status" value="1"/>
</dbReference>
<gene>
    <name evidence="3" type="ORF">C1645_837505</name>
</gene>
<evidence type="ECO:0000256" key="1">
    <source>
        <dbReference type="SAM" id="MobiDB-lite"/>
    </source>
</evidence>
<feature type="compositionally biased region" description="Polar residues" evidence="1">
    <location>
        <begin position="141"/>
        <end position="155"/>
    </location>
</feature>
<feature type="region of interest" description="Disordered" evidence="1">
    <location>
        <begin position="134"/>
        <end position="158"/>
    </location>
</feature>
<sequence>MNVETNRVYSNRLSISYNTQLTVRRKNHPKTPHNTFIYMKKLFNYNINVFSPSYPYNSSTLKKQTTHRKRLLRLLISQEVIPASAVNIPQLLTFTRHPQPTGPIEFEEIFLSDDDFNSTWLGLPLLSHSSNIPHNNDFPPNETSILNSSHSSTPPVQRVPTSLLALNPMHQ</sequence>
<evidence type="ECO:0000313" key="4">
    <source>
        <dbReference type="Proteomes" id="UP000265703"/>
    </source>
</evidence>
<name>A0A397SEC9_9GLOM</name>
<reference evidence="3 4" key="1">
    <citation type="submission" date="2018-06" db="EMBL/GenBank/DDBJ databases">
        <title>Comparative genomics reveals the genomic features of Rhizophagus irregularis, R. cerebriforme, R. diaphanum and Gigaspora rosea, and their symbiotic lifestyle signature.</title>
        <authorList>
            <person name="Morin E."/>
            <person name="San Clemente H."/>
            <person name="Chen E.C.H."/>
            <person name="De La Providencia I."/>
            <person name="Hainaut M."/>
            <person name="Kuo A."/>
            <person name="Kohler A."/>
            <person name="Murat C."/>
            <person name="Tang N."/>
            <person name="Roy S."/>
            <person name="Loubradou J."/>
            <person name="Henrissat B."/>
            <person name="Grigoriev I.V."/>
            <person name="Corradi N."/>
            <person name="Roux C."/>
            <person name="Martin F.M."/>
        </authorList>
    </citation>
    <scope>NUCLEOTIDE SEQUENCE [LARGE SCALE GENOMIC DNA]</scope>
    <source>
        <strain evidence="3 4">DAOM 227022</strain>
    </source>
</reference>
<accession>A0A397SEC9</accession>
<protein>
    <recommendedName>
        <fullName evidence="2">DUF8211 domain-containing protein</fullName>
    </recommendedName>
</protein>
<comment type="caution">
    <text evidence="3">The sequence shown here is derived from an EMBL/GenBank/DDBJ whole genome shotgun (WGS) entry which is preliminary data.</text>
</comment>
<keyword evidence="4" id="KW-1185">Reference proteome</keyword>
<proteinExistence type="predicted"/>
<organism evidence="3 4">
    <name type="scientific">Glomus cerebriforme</name>
    <dbReference type="NCBI Taxonomy" id="658196"/>
    <lineage>
        <taxon>Eukaryota</taxon>
        <taxon>Fungi</taxon>
        <taxon>Fungi incertae sedis</taxon>
        <taxon>Mucoromycota</taxon>
        <taxon>Glomeromycotina</taxon>
        <taxon>Glomeromycetes</taxon>
        <taxon>Glomerales</taxon>
        <taxon>Glomeraceae</taxon>
        <taxon>Glomus</taxon>
    </lineage>
</organism>
<dbReference type="EMBL" id="QKYT01000845">
    <property type="protein sequence ID" value="RIA81111.1"/>
    <property type="molecule type" value="Genomic_DNA"/>
</dbReference>
<feature type="domain" description="DUF8211" evidence="2">
    <location>
        <begin position="3"/>
        <end position="89"/>
    </location>
</feature>
<evidence type="ECO:0000313" key="3">
    <source>
        <dbReference type="EMBL" id="RIA81111.1"/>
    </source>
</evidence>
<dbReference type="InterPro" id="IPR058524">
    <property type="entry name" value="DUF8211"/>
</dbReference>
<dbReference type="Proteomes" id="UP000265703">
    <property type="component" value="Unassembled WGS sequence"/>
</dbReference>